<dbReference type="InParanoid" id="A0A7C8IS92"/>
<protein>
    <submittedName>
        <fullName evidence="1">Uncharacterized protein</fullName>
    </submittedName>
</protein>
<sequence length="488" mass="54881">MARNPPFWVLVRNYRWSNTKLLVQSPHVDLKAQVSRIIIRAIDGEHMGEPRVVDDVTLLRDDIDGRIYHHAAHGVCISLESYADSFPVWVCLERNERHQENHVWVLNLYNYKFVVVPIAKICWVPSHQATNGQLLTIIGDPGRHGYQGTYLPAISQNLGLPKQAKLRFLPTDLLGYEKLEPRRQQELFDHQYLNMNRGPGNYPRLGHPNLYGLRRLQQPSAIINEGSELPDFCQDDFSECNEGIISPPLQNQARYIQQPVPEAGAIGLPQVFVEESVTHMLQGFCRCHCPFPDLGPTCLDPYPLHKHITDCQCSLGSKHPDHCIFAAHRPEHCVISSSIRAQGHKHCVTGGNYWTISEPPSTGVEHRAADGNTSPNHTVAVEAEMEPDDHGDDDSVYDGLGPLPSQPFSLDDQAIQSWSHLDASVPYSETRQNSPDVQFFPDTQDDRGIFDILDPICGNTAHHGSEWAQPIIDPHGLIDTPEPQEMHV</sequence>
<proteinExistence type="predicted"/>
<evidence type="ECO:0000313" key="1">
    <source>
        <dbReference type="EMBL" id="KAF2962719.1"/>
    </source>
</evidence>
<gene>
    <name evidence="1" type="ORF">GQX73_g10856</name>
</gene>
<dbReference type="OrthoDB" id="4709576at2759"/>
<accession>A0A7C8IS92</accession>
<dbReference type="AlphaFoldDB" id="A0A7C8IS92"/>
<dbReference type="EMBL" id="WUBL01000287">
    <property type="protein sequence ID" value="KAF2962719.1"/>
    <property type="molecule type" value="Genomic_DNA"/>
</dbReference>
<organism evidence="1 2">
    <name type="scientific">Xylaria multiplex</name>
    <dbReference type="NCBI Taxonomy" id="323545"/>
    <lineage>
        <taxon>Eukaryota</taxon>
        <taxon>Fungi</taxon>
        <taxon>Dikarya</taxon>
        <taxon>Ascomycota</taxon>
        <taxon>Pezizomycotina</taxon>
        <taxon>Sordariomycetes</taxon>
        <taxon>Xylariomycetidae</taxon>
        <taxon>Xylariales</taxon>
        <taxon>Xylariaceae</taxon>
        <taxon>Xylaria</taxon>
    </lineage>
</organism>
<dbReference type="Proteomes" id="UP000481858">
    <property type="component" value="Unassembled WGS sequence"/>
</dbReference>
<comment type="caution">
    <text evidence="1">The sequence shown here is derived from an EMBL/GenBank/DDBJ whole genome shotgun (WGS) entry which is preliminary data.</text>
</comment>
<keyword evidence="2" id="KW-1185">Reference proteome</keyword>
<reference evidence="1 2" key="1">
    <citation type="submission" date="2019-12" db="EMBL/GenBank/DDBJ databases">
        <title>Draft genome sequence of the ascomycete Xylaria multiplex DSM 110363.</title>
        <authorList>
            <person name="Buettner E."/>
            <person name="Kellner H."/>
        </authorList>
    </citation>
    <scope>NUCLEOTIDE SEQUENCE [LARGE SCALE GENOMIC DNA]</scope>
    <source>
        <strain evidence="1 2">DSM 110363</strain>
    </source>
</reference>
<name>A0A7C8IS92_9PEZI</name>
<evidence type="ECO:0000313" key="2">
    <source>
        <dbReference type="Proteomes" id="UP000481858"/>
    </source>
</evidence>